<dbReference type="Pfam" id="PF01381">
    <property type="entry name" value="HTH_3"/>
    <property type="match status" value="1"/>
</dbReference>
<dbReference type="SUPFAM" id="SSF47413">
    <property type="entry name" value="lambda repressor-like DNA-binding domains"/>
    <property type="match status" value="1"/>
</dbReference>
<dbReference type="EMBL" id="VYQB01000012">
    <property type="protein sequence ID" value="KAA9014715.1"/>
    <property type="molecule type" value="Genomic_DNA"/>
</dbReference>
<dbReference type="Gene3D" id="1.10.260.40">
    <property type="entry name" value="lambda repressor-like DNA-binding domains"/>
    <property type="match status" value="1"/>
</dbReference>
<protein>
    <submittedName>
        <fullName evidence="3">Helix-turn-helix transcriptional regulator</fullName>
    </submittedName>
</protein>
<dbReference type="EMBL" id="VYQA01000012">
    <property type="protein sequence ID" value="KAA9027728.1"/>
    <property type="molecule type" value="Genomic_DNA"/>
</dbReference>
<evidence type="ECO:0000313" key="5">
    <source>
        <dbReference type="Proteomes" id="UP000326364"/>
    </source>
</evidence>
<evidence type="ECO:0000259" key="1">
    <source>
        <dbReference type="PROSITE" id="PS50943"/>
    </source>
</evidence>
<dbReference type="SMART" id="SM00530">
    <property type="entry name" value="HTH_XRE"/>
    <property type="match status" value="1"/>
</dbReference>
<dbReference type="CDD" id="cd00093">
    <property type="entry name" value="HTH_XRE"/>
    <property type="match status" value="1"/>
</dbReference>
<dbReference type="AlphaFoldDB" id="A0A5J5HYA4"/>
<dbReference type="Proteomes" id="UP000325933">
    <property type="component" value="Unassembled WGS sequence"/>
</dbReference>
<dbReference type="InterPro" id="IPR001387">
    <property type="entry name" value="Cro/C1-type_HTH"/>
</dbReference>
<organism evidence="3 4">
    <name type="scientific">Sphingobium limneticum</name>
    <dbReference type="NCBI Taxonomy" id="1007511"/>
    <lineage>
        <taxon>Bacteria</taxon>
        <taxon>Pseudomonadati</taxon>
        <taxon>Pseudomonadota</taxon>
        <taxon>Alphaproteobacteria</taxon>
        <taxon>Sphingomonadales</taxon>
        <taxon>Sphingomonadaceae</taxon>
        <taxon>Sphingobium</taxon>
    </lineage>
</organism>
<gene>
    <name evidence="3" type="ORF">F4U95_16375</name>
    <name evidence="2" type="ORF">F4U96_16250</name>
</gene>
<name>A0A5J5HYA4_9SPHN</name>
<accession>A0A5J5HYA4</accession>
<reference evidence="4 5" key="1">
    <citation type="submission" date="2019-09" db="EMBL/GenBank/DDBJ databases">
        <authorList>
            <person name="Feng G."/>
        </authorList>
    </citation>
    <scope>NUCLEOTIDE SEQUENCE [LARGE SCALE GENOMIC DNA]</scope>
    <source>
        <strain evidence="3 4">KACC 19283</strain>
        <strain evidence="2 5">KACC 19284</strain>
    </source>
</reference>
<dbReference type="PROSITE" id="PS50943">
    <property type="entry name" value="HTH_CROC1"/>
    <property type="match status" value="1"/>
</dbReference>
<dbReference type="Proteomes" id="UP000326364">
    <property type="component" value="Unassembled WGS sequence"/>
</dbReference>
<evidence type="ECO:0000313" key="3">
    <source>
        <dbReference type="EMBL" id="KAA9027728.1"/>
    </source>
</evidence>
<sequence>MSFTTDMADSGESLSRALRAIRRKRGLKTSDVARRMDMAQRSYELFEAGGGRITFERLMAFAEATDCDPFALMLVGPFGSAEFAIHCADTKLAMIMVMSLQEFAEDRGADLCFLEPPNIIAAFQRLFKDLGGRLDDNEAFLSKWLDGRTGMIDLGALSMRGLRRRKA</sequence>
<comment type="caution">
    <text evidence="3">The sequence shown here is derived from an EMBL/GenBank/DDBJ whole genome shotgun (WGS) entry which is preliminary data.</text>
</comment>
<evidence type="ECO:0000313" key="4">
    <source>
        <dbReference type="Proteomes" id="UP000325933"/>
    </source>
</evidence>
<evidence type="ECO:0000313" key="2">
    <source>
        <dbReference type="EMBL" id="KAA9014715.1"/>
    </source>
</evidence>
<dbReference type="InterPro" id="IPR010982">
    <property type="entry name" value="Lambda_DNA-bd_dom_sf"/>
</dbReference>
<feature type="domain" description="HTH cro/C1-type" evidence="1">
    <location>
        <begin position="18"/>
        <end position="72"/>
    </location>
</feature>
<dbReference type="GO" id="GO:0003677">
    <property type="term" value="F:DNA binding"/>
    <property type="evidence" value="ECO:0007669"/>
    <property type="project" value="InterPro"/>
</dbReference>
<proteinExistence type="predicted"/>
<keyword evidence="5" id="KW-1185">Reference proteome</keyword>